<feature type="compositionally biased region" description="Low complexity" evidence="1">
    <location>
        <begin position="695"/>
        <end position="705"/>
    </location>
</feature>
<dbReference type="EMBL" id="JABBPG010000002">
    <property type="protein sequence ID" value="NOU50286.1"/>
    <property type="molecule type" value="Genomic_DNA"/>
</dbReference>
<dbReference type="Proteomes" id="UP000586305">
    <property type="component" value="Unassembled WGS sequence"/>
</dbReference>
<protein>
    <recommendedName>
        <fullName evidence="4">Baseplate J-like protein</fullName>
    </recommendedName>
</protein>
<evidence type="ECO:0000256" key="1">
    <source>
        <dbReference type="SAM" id="MobiDB-lite"/>
    </source>
</evidence>
<comment type="caution">
    <text evidence="2">The sequence shown here is derived from an EMBL/GenBank/DDBJ whole genome shotgun (WGS) entry which is preliminary data.</text>
</comment>
<feature type="region of interest" description="Disordered" evidence="1">
    <location>
        <begin position="689"/>
        <end position="719"/>
    </location>
</feature>
<feature type="region of interest" description="Disordered" evidence="1">
    <location>
        <begin position="648"/>
        <end position="673"/>
    </location>
</feature>
<dbReference type="RefSeq" id="WP_171625352.1">
    <property type="nucleotide sequence ID" value="NZ_JABBPG010000002.1"/>
</dbReference>
<proteinExistence type="predicted"/>
<organism evidence="2 3">
    <name type="scientific">Pseudoalteromonas caenipelagi</name>
    <dbReference type="NCBI Taxonomy" id="2726988"/>
    <lineage>
        <taxon>Bacteria</taxon>
        <taxon>Pseudomonadati</taxon>
        <taxon>Pseudomonadota</taxon>
        <taxon>Gammaproteobacteria</taxon>
        <taxon>Alteromonadales</taxon>
        <taxon>Pseudoalteromonadaceae</taxon>
        <taxon>Pseudoalteromonas</taxon>
    </lineage>
</organism>
<accession>A0A849VAI2</accession>
<keyword evidence="3" id="KW-1185">Reference proteome</keyword>
<evidence type="ECO:0008006" key="4">
    <source>
        <dbReference type="Google" id="ProtNLM"/>
    </source>
</evidence>
<sequence>MHNRLDFVTMQAQLNARLDPSSIALDGRDIRDRLAFVASLSELIVFYNEQNQPAGDWRAVVLKDPVILLAVISKTAYQPMYFRFNQISSSLEKIKHWLSQQNDSDEAQTLNLPPNLNNHCISQLFLVIDQIFEAINSWAEYLEQSTIEFDLRSYILQQITGTLGQQLWQRLALQDYLSNNLTGCVPKPSAARFEDFNPNWFTNKRIKNTANVQTPLEALSKLEQIYQQIYRFFVQVIQSAKPAFYEMVVKQNDFPDTSLIIVANQLLEYSQQEFNQYAQKHLDFYYKSLLKQTPAQAQPDYTYLCLVLDKSVASYELAQGTAFTAGIYPDKSPILFATTAQTELNQTSIVGMYGVSYCPTGNSGHDSLQYLQTFADSTLVRTDQTGRVLSSNWFASGQGETVQQGFALASDMLFLNAGQRSVTLTFSFANDIVLADYENARVAVSGAKGWLDVLPFNPAKLVNPVSSARWSSPNSKQLQLILTFSPSFAAITTFTKPQQDYPLSMPYFKVMLPTSVDLQSQPRLLNITINVAVQDSELLAPSNDNGLLTNNKVMYILGTRPQVDSHFYLSYPEAFAKPVTSLKVRVDWDNVPDDFSVYYSAYNDYIQHNGTGVGGAVAYTNTVFTVAWSTLQSAGWQDAQVTLTLPADLMPPQTKANENGPSEAADLTKRTEPTLGLDFEDKHSLSAVKSDELSATDSASTESAAQNDDGEHADSDNSAVPVQISDGLFTQELGESSKIINAKSSEFVFTLPTTLQCANVSATDTASNKNPSLRMTLKGPTQGFGDQLYGSVVNNVSLNNAKTLIGLSGIFAIITKVCNSVAQLFGSDKGKMKPMPNPPLQLQAKRVAMTYEAQQTIDFASPSVTLQQGFALQHIGPWQTYQYFSQLAGQAEPSVDERALQLQPQMPAVPTLQSIQQSESNTQQGLALYQGVSQPALSLYIQLAQVAPPCRLSMFVELAQDISGDFQPNQVDIFYWSVTGWKAANVLEDETRALTRSGIIELDLMQDVALDSPLWPKPQGKTTNTTWLMLTQRTPRTVQCVYCNTQAVKVQRCKPISLPLGTVPSVAAEQITAPASKIAAISKVTQPFASIVGSAAENTSQFEQRVSLRLKTKNRASSDWDYCMLARQAYNGVFYAKLLISDKAGTVTLGVVQHYTSPKQANAFTPVMPKAYQLQITDFLTAKVSAMTQVKVCNLAHETVVVTAELVVSKDANINDLNLALTAGVNIYLAPWIDAKQAQYCLNSGLSKAGLAAFIASYKEVEAIQRLDVSPQAVAVSPPNSKEVKPASTLTSLQTDTISPSTDNAIFVPASKHNFSFIRAISEANPSDKNSAEQAVTLPMNTLLEVSA</sequence>
<name>A0A849VAI2_9GAMM</name>
<evidence type="ECO:0000313" key="3">
    <source>
        <dbReference type="Proteomes" id="UP000586305"/>
    </source>
</evidence>
<evidence type="ECO:0000313" key="2">
    <source>
        <dbReference type="EMBL" id="NOU50286.1"/>
    </source>
</evidence>
<reference evidence="2 3" key="1">
    <citation type="submission" date="2020-04" db="EMBL/GenBank/DDBJ databases">
        <title>Pseudoalteromonas caenipelagi sp. nov., isolated from a tidal flat.</title>
        <authorList>
            <person name="Park S."/>
            <person name="Yoon J.-H."/>
        </authorList>
    </citation>
    <scope>NUCLEOTIDE SEQUENCE [LARGE SCALE GENOMIC DNA]</scope>
    <source>
        <strain evidence="2 3">JBTF-M23</strain>
    </source>
</reference>
<gene>
    <name evidence="2" type="ORF">HG263_06990</name>
</gene>